<dbReference type="Proteomes" id="UP001521785">
    <property type="component" value="Unassembled WGS sequence"/>
</dbReference>
<dbReference type="EMBL" id="JAKJXO020000003">
    <property type="protein sequence ID" value="KAL1607691.1"/>
    <property type="molecule type" value="Genomic_DNA"/>
</dbReference>
<gene>
    <name evidence="2" type="ORF">SLS60_002626</name>
</gene>
<evidence type="ECO:0000256" key="1">
    <source>
        <dbReference type="SAM" id="SignalP"/>
    </source>
</evidence>
<protein>
    <submittedName>
        <fullName evidence="2">Uncharacterized protein</fullName>
    </submittedName>
</protein>
<evidence type="ECO:0000313" key="3">
    <source>
        <dbReference type="Proteomes" id="UP001521785"/>
    </source>
</evidence>
<accession>A0ABR3RTC3</accession>
<keyword evidence="3" id="KW-1185">Reference proteome</keyword>
<proteinExistence type="predicted"/>
<name>A0ABR3RTC3_9PLEO</name>
<feature type="chain" id="PRO_5047325761" evidence="1">
    <location>
        <begin position="26"/>
        <end position="279"/>
    </location>
</feature>
<keyword evidence="1" id="KW-0732">Signal</keyword>
<sequence length="279" mass="30618">MRSFYQFFTFAFLQILLWCSNGAEGVTIKKRIRPNNLKVGVELDRDLFNAGAEDYLAGAPRINAKDQPRVIFMAHWRVNAPLTDGQLVQIAMDGYMDMLEGVKPENYGNQIGTSKKALPGVITVFHWDNEIIIASSQSKGLPLTYTRNQHILELVQQCIHPNLEKSAQAKCGEMSAAQLFVHLYPTTNIATKAIVSVTVQGDENNPTATTMETLIRNGIKAPCSHPAGNGCDRIIGAGKVIRREVPVGTAPAPYSKSGWVQSDTPQISYVLPSAQVVHV</sequence>
<evidence type="ECO:0000313" key="2">
    <source>
        <dbReference type="EMBL" id="KAL1607691.1"/>
    </source>
</evidence>
<comment type="caution">
    <text evidence="2">The sequence shown here is derived from an EMBL/GenBank/DDBJ whole genome shotgun (WGS) entry which is preliminary data.</text>
</comment>
<reference evidence="2 3" key="1">
    <citation type="submission" date="2024-02" db="EMBL/GenBank/DDBJ databases">
        <title>De novo assembly and annotation of 12 fungi associated with fruit tree decline syndrome in Ontario, Canada.</title>
        <authorList>
            <person name="Sulman M."/>
            <person name="Ellouze W."/>
            <person name="Ilyukhin E."/>
        </authorList>
    </citation>
    <scope>NUCLEOTIDE SEQUENCE [LARGE SCALE GENOMIC DNA]</scope>
    <source>
        <strain evidence="2 3">M42-189</strain>
    </source>
</reference>
<organism evidence="2 3">
    <name type="scientific">Paraconiothyrium brasiliense</name>
    <dbReference type="NCBI Taxonomy" id="300254"/>
    <lineage>
        <taxon>Eukaryota</taxon>
        <taxon>Fungi</taxon>
        <taxon>Dikarya</taxon>
        <taxon>Ascomycota</taxon>
        <taxon>Pezizomycotina</taxon>
        <taxon>Dothideomycetes</taxon>
        <taxon>Pleosporomycetidae</taxon>
        <taxon>Pleosporales</taxon>
        <taxon>Massarineae</taxon>
        <taxon>Didymosphaeriaceae</taxon>
        <taxon>Paraconiothyrium</taxon>
    </lineage>
</organism>
<feature type="signal peptide" evidence="1">
    <location>
        <begin position="1"/>
        <end position="25"/>
    </location>
</feature>